<dbReference type="EC" id="2.7.7.12" evidence="5"/>
<keyword evidence="9" id="KW-0862">Zinc</keyword>
<keyword evidence="10" id="KW-0299">Galactose metabolism</keyword>
<dbReference type="InterPro" id="IPR019779">
    <property type="entry name" value="GalP_UDPtransf1_His-AS"/>
</dbReference>
<evidence type="ECO:0000256" key="4">
    <source>
        <dbReference type="ARBA" id="ARBA00010951"/>
    </source>
</evidence>
<evidence type="ECO:0000256" key="3">
    <source>
        <dbReference type="ARBA" id="ARBA00004947"/>
    </source>
</evidence>
<comment type="cofactor">
    <cofactor evidence="2">
        <name>Zn(2+)</name>
        <dbReference type="ChEBI" id="CHEBI:29105"/>
    </cofactor>
</comment>
<comment type="pathway">
    <text evidence="3">Carbohydrate metabolism; galactose metabolism.</text>
</comment>
<keyword evidence="6" id="KW-0808">Transferase</keyword>
<dbReference type="PROSITE" id="PS00117">
    <property type="entry name" value="GAL_P_UDP_TRANSF_I"/>
    <property type="match status" value="1"/>
</dbReference>
<accession>X0ZQ85</accession>
<dbReference type="Gene3D" id="3.30.428.10">
    <property type="entry name" value="HIT-like"/>
    <property type="match status" value="2"/>
</dbReference>
<dbReference type="GO" id="GO:0008270">
    <property type="term" value="F:zinc ion binding"/>
    <property type="evidence" value="ECO:0007669"/>
    <property type="project" value="InterPro"/>
</dbReference>
<dbReference type="GO" id="GO:0005737">
    <property type="term" value="C:cytoplasm"/>
    <property type="evidence" value="ECO:0007669"/>
    <property type="project" value="TreeGrafter"/>
</dbReference>
<dbReference type="Pfam" id="PF02744">
    <property type="entry name" value="GalP_UDP_tr_C"/>
    <property type="match status" value="1"/>
</dbReference>
<evidence type="ECO:0000256" key="12">
    <source>
        <dbReference type="ARBA" id="ARBA00030549"/>
    </source>
</evidence>
<evidence type="ECO:0000259" key="14">
    <source>
        <dbReference type="Pfam" id="PF02744"/>
    </source>
</evidence>
<evidence type="ECO:0000256" key="2">
    <source>
        <dbReference type="ARBA" id="ARBA00001947"/>
    </source>
</evidence>
<sequence length="223" mass="26393">MPIGKIGNLIKVWQDRYFDLGKKSFIKYILIFENKGEEIGVTLSHPHGQIYAFSYIPPVVLEELSSSKNFYRKNKKCLHCKIVERELRDSSRIITSNKDFIAFVPFYARWPYEVHIYCLRHLGSLCELDDREVTSLSKIIKELVNRYNKLFNFRMPYVMVIHQIPTDGKDYPYYHFHFEFYPPYRTKNKLKYLAGCELGAGTFINDTLPEERAAELRSIILEE</sequence>
<evidence type="ECO:0000256" key="11">
    <source>
        <dbReference type="ARBA" id="ARBA00023277"/>
    </source>
</evidence>
<dbReference type="Pfam" id="PF01087">
    <property type="entry name" value="GalP_UDP_transf"/>
    <property type="match status" value="1"/>
</dbReference>
<name>X0ZQ85_9ZZZZ</name>
<feature type="domain" description="Galactose-1-phosphate uridyl transferase C-terminal" evidence="14">
    <location>
        <begin position="66"/>
        <end position="219"/>
    </location>
</feature>
<comment type="caution">
    <text evidence="15">The sequence shown here is derived from an EMBL/GenBank/DDBJ whole genome shotgun (WGS) entry which is preliminary data.</text>
</comment>
<evidence type="ECO:0000256" key="6">
    <source>
        <dbReference type="ARBA" id="ARBA00022679"/>
    </source>
</evidence>
<evidence type="ECO:0000313" key="15">
    <source>
        <dbReference type="EMBL" id="GAG62573.1"/>
    </source>
</evidence>
<proteinExistence type="inferred from homology"/>
<evidence type="ECO:0000256" key="8">
    <source>
        <dbReference type="ARBA" id="ARBA00022723"/>
    </source>
</evidence>
<dbReference type="EMBL" id="BART01000048">
    <property type="protein sequence ID" value="GAG62573.1"/>
    <property type="molecule type" value="Genomic_DNA"/>
</dbReference>
<dbReference type="PANTHER" id="PTHR11943">
    <property type="entry name" value="GALACTOSE-1-PHOSPHATE URIDYLYLTRANSFERASE"/>
    <property type="match status" value="1"/>
</dbReference>
<dbReference type="InterPro" id="IPR005850">
    <property type="entry name" value="GalP_Utransf_C"/>
</dbReference>
<dbReference type="GO" id="GO:0008108">
    <property type="term" value="F:UDP-glucose:hexose-1-phosphate uridylyltransferase activity"/>
    <property type="evidence" value="ECO:0007669"/>
    <property type="project" value="UniProtKB-EC"/>
</dbReference>
<keyword evidence="8" id="KW-0479">Metal-binding</keyword>
<keyword evidence="11" id="KW-0119">Carbohydrate metabolism</keyword>
<dbReference type="UniPathway" id="UPA00214"/>
<dbReference type="GO" id="GO:0033499">
    <property type="term" value="P:galactose catabolic process via UDP-galactose, Leloir pathway"/>
    <property type="evidence" value="ECO:0007669"/>
    <property type="project" value="TreeGrafter"/>
</dbReference>
<evidence type="ECO:0000256" key="7">
    <source>
        <dbReference type="ARBA" id="ARBA00022695"/>
    </source>
</evidence>
<evidence type="ECO:0000256" key="5">
    <source>
        <dbReference type="ARBA" id="ARBA00012384"/>
    </source>
</evidence>
<organism evidence="15">
    <name type="scientific">marine sediment metagenome</name>
    <dbReference type="NCBI Taxonomy" id="412755"/>
    <lineage>
        <taxon>unclassified sequences</taxon>
        <taxon>metagenomes</taxon>
        <taxon>ecological metagenomes</taxon>
    </lineage>
</organism>
<dbReference type="AlphaFoldDB" id="X0ZQ85"/>
<feature type="domain" description="Galactose-1-phosphate uridyl transferase N-terminal" evidence="13">
    <location>
        <begin position="1"/>
        <end position="57"/>
    </location>
</feature>
<dbReference type="PANTHER" id="PTHR11943:SF1">
    <property type="entry name" value="GALACTOSE-1-PHOSPHATE URIDYLYLTRANSFERASE"/>
    <property type="match status" value="1"/>
</dbReference>
<dbReference type="InterPro" id="IPR036265">
    <property type="entry name" value="HIT-like_sf"/>
</dbReference>
<evidence type="ECO:0000256" key="1">
    <source>
        <dbReference type="ARBA" id="ARBA00001107"/>
    </source>
</evidence>
<dbReference type="NCBIfam" id="TIGR00209">
    <property type="entry name" value="galT_1"/>
    <property type="match status" value="1"/>
</dbReference>
<gene>
    <name evidence="15" type="ORF">S01H4_00373</name>
</gene>
<reference evidence="15" key="1">
    <citation type="journal article" date="2014" name="Front. Microbiol.">
        <title>High frequency of phylogenetically diverse reductive dehalogenase-homologous genes in deep subseafloor sedimentary metagenomes.</title>
        <authorList>
            <person name="Kawai M."/>
            <person name="Futagami T."/>
            <person name="Toyoda A."/>
            <person name="Takaki Y."/>
            <person name="Nishi S."/>
            <person name="Hori S."/>
            <person name="Arai W."/>
            <person name="Tsubouchi T."/>
            <person name="Morono Y."/>
            <person name="Uchiyama I."/>
            <person name="Ito T."/>
            <person name="Fujiyama A."/>
            <person name="Inagaki F."/>
            <person name="Takami H."/>
        </authorList>
    </citation>
    <scope>NUCLEOTIDE SEQUENCE</scope>
    <source>
        <strain evidence="15">Expedition CK06-06</strain>
    </source>
</reference>
<dbReference type="SUPFAM" id="SSF54197">
    <property type="entry name" value="HIT-like"/>
    <property type="match status" value="2"/>
</dbReference>
<protein>
    <recommendedName>
        <fullName evidence="12">UDP-glucose--hexose-1-phosphate uridylyltransferase</fullName>
        <ecNumber evidence="5">2.7.7.12</ecNumber>
    </recommendedName>
    <alternativeName>
        <fullName evidence="12">UDP-glucose--hexose-1-phosphate uridylyltransferase</fullName>
    </alternativeName>
</protein>
<evidence type="ECO:0000256" key="9">
    <source>
        <dbReference type="ARBA" id="ARBA00022833"/>
    </source>
</evidence>
<evidence type="ECO:0000259" key="13">
    <source>
        <dbReference type="Pfam" id="PF01087"/>
    </source>
</evidence>
<dbReference type="InterPro" id="IPR001937">
    <property type="entry name" value="GalP_UDPtransf1"/>
</dbReference>
<dbReference type="InterPro" id="IPR005849">
    <property type="entry name" value="GalP_Utransf_N"/>
</dbReference>
<comment type="catalytic activity">
    <reaction evidence="1">
        <text>alpha-D-galactose 1-phosphate + UDP-alpha-D-glucose = alpha-D-glucose 1-phosphate + UDP-alpha-D-galactose</text>
        <dbReference type="Rhea" id="RHEA:13989"/>
        <dbReference type="ChEBI" id="CHEBI:58336"/>
        <dbReference type="ChEBI" id="CHEBI:58601"/>
        <dbReference type="ChEBI" id="CHEBI:58885"/>
        <dbReference type="ChEBI" id="CHEBI:66914"/>
        <dbReference type="EC" id="2.7.7.12"/>
    </reaction>
</comment>
<keyword evidence="7" id="KW-0548">Nucleotidyltransferase</keyword>
<comment type="similarity">
    <text evidence="4">Belongs to the galactose-1-phosphate uridylyltransferase type 1 family.</text>
</comment>
<evidence type="ECO:0000256" key="10">
    <source>
        <dbReference type="ARBA" id="ARBA00023144"/>
    </source>
</evidence>